<dbReference type="Gene3D" id="3.40.30.10">
    <property type="entry name" value="Glutaredoxin"/>
    <property type="match status" value="1"/>
</dbReference>
<dbReference type="SUPFAM" id="SSF52833">
    <property type="entry name" value="Thioredoxin-like"/>
    <property type="match status" value="1"/>
</dbReference>
<dbReference type="PANTHER" id="PTHR12151">
    <property type="entry name" value="ELECTRON TRANSPORT PROTIN SCO1/SENC FAMILY MEMBER"/>
    <property type="match status" value="1"/>
</dbReference>
<dbReference type="KEGG" id="tcd:AAIA72_03015"/>
<name>A0AB39UXL2_9GAMM</name>
<evidence type="ECO:0000313" key="4">
    <source>
        <dbReference type="EMBL" id="XDT72971.1"/>
    </source>
</evidence>
<accession>A0AB39UXL2</accession>
<evidence type="ECO:0000256" key="1">
    <source>
        <dbReference type="ARBA" id="ARBA00010996"/>
    </source>
</evidence>
<dbReference type="AlphaFoldDB" id="A0AB39UXL2"/>
<proteinExistence type="inferred from homology"/>
<dbReference type="CDD" id="cd02968">
    <property type="entry name" value="SCO"/>
    <property type="match status" value="1"/>
</dbReference>
<dbReference type="InterPro" id="IPR003782">
    <property type="entry name" value="SCO1/SenC"/>
</dbReference>
<dbReference type="EMBL" id="CP154858">
    <property type="protein sequence ID" value="XDT72971.1"/>
    <property type="molecule type" value="Genomic_DNA"/>
</dbReference>
<keyword evidence="2" id="KW-0186">Copper</keyword>
<keyword evidence="2" id="KW-0479">Metal-binding</keyword>
<protein>
    <submittedName>
        <fullName evidence="4">SCO family protein</fullName>
    </submittedName>
</protein>
<organism evidence="4">
    <name type="scientific">Thermohahella caldifontis</name>
    <dbReference type="NCBI Taxonomy" id="3142973"/>
    <lineage>
        <taxon>Bacteria</taxon>
        <taxon>Pseudomonadati</taxon>
        <taxon>Pseudomonadota</taxon>
        <taxon>Gammaproteobacteria</taxon>
        <taxon>Oceanospirillales</taxon>
        <taxon>Hahellaceae</taxon>
        <taxon>Thermohahella</taxon>
    </lineage>
</organism>
<comment type="similarity">
    <text evidence="1">Belongs to the SCO1/2 family.</text>
</comment>
<feature type="disulfide bond" description="Redox-active" evidence="3">
    <location>
        <begin position="70"/>
        <end position="74"/>
    </location>
</feature>
<dbReference type="GO" id="GO:0046872">
    <property type="term" value="F:metal ion binding"/>
    <property type="evidence" value="ECO:0007669"/>
    <property type="project" value="UniProtKB-KW"/>
</dbReference>
<sequence length="195" mass="21794">MKNLFARQGFAVTALIILAVVGTALYRSQARPDLVHLLGGPEQVETTAGPVPLDRLFDEVTVVFFGFTQCPDICPTTLSVVSRAYKKLPEDQQKRLRVLFVTLDPERDTLKTLTPYVGFFGDRIMGVRLDPEALERWVRTFGVFYEKVPLPDSEMGYTINHTAAFFIIRAAQWPGQIMMSHDVEAVAGELAAAFQ</sequence>
<gene>
    <name evidence="4" type="ORF">AAIA72_03015</name>
</gene>
<evidence type="ECO:0000256" key="2">
    <source>
        <dbReference type="PIRSR" id="PIRSR603782-1"/>
    </source>
</evidence>
<feature type="binding site" evidence="2">
    <location>
        <position position="74"/>
    </location>
    <ligand>
        <name>Cu cation</name>
        <dbReference type="ChEBI" id="CHEBI:23378"/>
    </ligand>
</feature>
<dbReference type="RefSeq" id="WP_369601972.1">
    <property type="nucleotide sequence ID" value="NZ_CP154858.1"/>
</dbReference>
<reference evidence="4" key="1">
    <citation type="submission" date="2024-05" db="EMBL/GenBank/DDBJ databases">
        <title>Genome sequencing of novel strain.</title>
        <authorList>
            <person name="Ganbat D."/>
            <person name="Ganbat S."/>
            <person name="Lee S.-J."/>
        </authorList>
    </citation>
    <scope>NUCLEOTIDE SEQUENCE</scope>
    <source>
        <strain evidence="4">SMD15-11</strain>
    </source>
</reference>
<feature type="binding site" evidence="2">
    <location>
        <position position="161"/>
    </location>
    <ligand>
        <name>Cu cation</name>
        <dbReference type="ChEBI" id="CHEBI:23378"/>
    </ligand>
</feature>
<feature type="binding site" evidence="2">
    <location>
        <position position="70"/>
    </location>
    <ligand>
        <name>Cu cation</name>
        <dbReference type="ChEBI" id="CHEBI:23378"/>
    </ligand>
</feature>
<keyword evidence="3" id="KW-1015">Disulfide bond</keyword>
<dbReference type="PANTHER" id="PTHR12151:SF25">
    <property type="entry name" value="LINALOOL DEHYDRATASE_ISOMERASE DOMAIN-CONTAINING PROTEIN"/>
    <property type="match status" value="1"/>
</dbReference>
<dbReference type="Pfam" id="PF02630">
    <property type="entry name" value="SCO1-SenC"/>
    <property type="match status" value="1"/>
</dbReference>
<dbReference type="InterPro" id="IPR036249">
    <property type="entry name" value="Thioredoxin-like_sf"/>
</dbReference>
<evidence type="ECO:0000256" key="3">
    <source>
        <dbReference type="PIRSR" id="PIRSR603782-2"/>
    </source>
</evidence>